<dbReference type="AlphaFoldDB" id="I7KKP2"/>
<sequence length="44" mass="4982">MNSIMYIRSWSTPVNYLVMDCVFSVICSFVGVSSLYSKLAENLL</sequence>
<feature type="transmembrane region" description="Helical" evidence="1">
    <location>
        <begin position="16"/>
        <end position="36"/>
    </location>
</feature>
<evidence type="ECO:0000313" key="2">
    <source>
        <dbReference type="EMBL" id="CCI84679.1"/>
    </source>
</evidence>
<evidence type="ECO:0000256" key="1">
    <source>
        <dbReference type="SAM" id="Phobius"/>
    </source>
</evidence>
<dbReference type="EMBL" id="CAKD01000010">
    <property type="protein sequence ID" value="CCI84679.1"/>
    <property type="molecule type" value="Genomic_DNA"/>
</dbReference>
<dbReference type="STRING" id="1423790.BN53_00930"/>
<accession>I7KKP2</accession>
<dbReference type="Proteomes" id="UP000009311">
    <property type="component" value="Unassembled WGS sequence"/>
</dbReference>
<proteinExistence type="predicted"/>
<keyword evidence="1" id="KW-0472">Membrane</keyword>
<evidence type="ECO:0000313" key="3">
    <source>
        <dbReference type="Proteomes" id="UP000009311"/>
    </source>
</evidence>
<keyword evidence="1" id="KW-1133">Transmembrane helix</keyword>
<name>I7KKP2_9LACO</name>
<comment type="caution">
    <text evidence="2">The sequence shown here is derived from an EMBL/GenBank/DDBJ whole genome shotgun (WGS) entry which is preliminary data.</text>
</comment>
<organism evidence="2 3">
    <name type="scientific">Lactobacillus pasteurii DSM 23907 = CRBIP 24.76</name>
    <dbReference type="NCBI Taxonomy" id="1423790"/>
    <lineage>
        <taxon>Bacteria</taxon>
        <taxon>Bacillati</taxon>
        <taxon>Bacillota</taxon>
        <taxon>Bacilli</taxon>
        <taxon>Lactobacillales</taxon>
        <taxon>Lactobacillaceae</taxon>
        <taxon>Lactobacillus</taxon>
    </lineage>
</organism>
<reference evidence="2 3" key="1">
    <citation type="submission" date="2012-06" db="EMBL/GenBank/DDBJ databases">
        <title>Draft Genome Sequence of Lactobacillus pasteurii CRBIP 24.76T.</title>
        <authorList>
            <person name="Cousin S."/>
            <person name="Bouchier C."/>
            <person name="Loux V."/>
            <person name="Ma L."/>
            <person name="Creno S."/>
            <person name="Bizet C."/>
            <person name="Clermont D."/>
        </authorList>
    </citation>
    <scope>NUCLEOTIDE SEQUENCE [LARGE SCALE GENOMIC DNA]</scope>
    <source>
        <strain evidence="3">CRBIP 24.76T</strain>
    </source>
</reference>
<gene>
    <name evidence="2" type="ORF">BN53_00930</name>
</gene>
<protein>
    <submittedName>
        <fullName evidence="2">Uncharacterized protein</fullName>
    </submittedName>
</protein>
<keyword evidence="3" id="KW-1185">Reference proteome</keyword>
<keyword evidence="1" id="KW-0812">Transmembrane</keyword>